<dbReference type="OrthoDB" id="3783360at2759"/>
<dbReference type="Proteomes" id="UP000799423">
    <property type="component" value="Unassembled WGS sequence"/>
</dbReference>
<proteinExistence type="predicted"/>
<sequence length="96" mass="10958">MADEEVEEVEVVSEHALRRRWKDLTISVDFVEGHKAMELIKARDHERTVYFKDCEVIDFKDLKGANIWSTKGTGEIKLPADVAVVVIRGKSMTKDP</sequence>
<keyword evidence="2" id="KW-1185">Reference proteome</keyword>
<reference evidence="1" key="1">
    <citation type="submission" date="2020-01" db="EMBL/GenBank/DDBJ databases">
        <authorList>
            <consortium name="DOE Joint Genome Institute"/>
            <person name="Haridas S."/>
            <person name="Albert R."/>
            <person name="Binder M."/>
            <person name="Bloem J."/>
            <person name="Labutti K."/>
            <person name="Salamov A."/>
            <person name="Andreopoulos B."/>
            <person name="Baker S.E."/>
            <person name="Barry K."/>
            <person name="Bills G."/>
            <person name="Bluhm B.H."/>
            <person name="Cannon C."/>
            <person name="Castanera R."/>
            <person name="Culley D.E."/>
            <person name="Daum C."/>
            <person name="Ezra D."/>
            <person name="Gonzalez J.B."/>
            <person name="Henrissat B."/>
            <person name="Kuo A."/>
            <person name="Liang C."/>
            <person name="Lipzen A."/>
            <person name="Lutzoni F."/>
            <person name="Magnuson J."/>
            <person name="Mondo S."/>
            <person name="Nolan M."/>
            <person name="Ohm R."/>
            <person name="Pangilinan J."/>
            <person name="Park H.-J."/>
            <person name="Ramirez L."/>
            <person name="Alfaro M."/>
            <person name="Sun H."/>
            <person name="Tritt A."/>
            <person name="Yoshinaga Y."/>
            <person name="Zwiers L.-H."/>
            <person name="Turgeon B.G."/>
            <person name="Goodwin S.B."/>
            <person name="Spatafora J.W."/>
            <person name="Crous P.W."/>
            <person name="Grigoriev I.V."/>
        </authorList>
    </citation>
    <scope>NUCLEOTIDE SEQUENCE</scope>
    <source>
        <strain evidence="1">IPT5</strain>
    </source>
</reference>
<evidence type="ECO:0000313" key="2">
    <source>
        <dbReference type="Proteomes" id="UP000799423"/>
    </source>
</evidence>
<name>A0A6A7AQ96_9PLEO</name>
<evidence type="ECO:0000313" key="1">
    <source>
        <dbReference type="EMBL" id="KAF2844527.1"/>
    </source>
</evidence>
<protein>
    <submittedName>
        <fullName evidence="1">Uncharacterized protein</fullName>
    </submittedName>
</protein>
<gene>
    <name evidence="1" type="ORF">T440DRAFT_316436</name>
</gene>
<accession>A0A6A7AQ96</accession>
<dbReference type="EMBL" id="MU006374">
    <property type="protein sequence ID" value="KAF2844527.1"/>
    <property type="molecule type" value="Genomic_DNA"/>
</dbReference>
<organism evidence="1 2">
    <name type="scientific">Plenodomus tracheiphilus IPT5</name>
    <dbReference type="NCBI Taxonomy" id="1408161"/>
    <lineage>
        <taxon>Eukaryota</taxon>
        <taxon>Fungi</taxon>
        <taxon>Dikarya</taxon>
        <taxon>Ascomycota</taxon>
        <taxon>Pezizomycotina</taxon>
        <taxon>Dothideomycetes</taxon>
        <taxon>Pleosporomycetidae</taxon>
        <taxon>Pleosporales</taxon>
        <taxon>Pleosporineae</taxon>
        <taxon>Leptosphaeriaceae</taxon>
        <taxon>Plenodomus</taxon>
    </lineage>
</organism>
<dbReference type="AlphaFoldDB" id="A0A6A7AQ96"/>